<dbReference type="InParanoid" id="A7F560"/>
<dbReference type="KEGG" id="ssl:SS1G_12735"/>
<feature type="region of interest" description="Disordered" evidence="1">
    <location>
        <begin position="1"/>
        <end position="52"/>
    </location>
</feature>
<accession>A7F560</accession>
<dbReference type="Proteomes" id="UP000001312">
    <property type="component" value="Unassembled WGS sequence"/>
</dbReference>
<reference evidence="3" key="1">
    <citation type="journal article" date="2011" name="PLoS Genet.">
        <title>Genomic analysis of the necrotrophic fungal pathogens Sclerotinia sclerotiorum and Botrytis cinerea.</title>
        <authorList>
            <person name="Amselem J."/>
            <person name="Cuomo C.A."/>
            <person name="van Kan J.A."/>
            <person name="Viaud M."/>
            <person name="Benito E.P."/>
            <person name="Couloux A."/>
            <person name="Coutinho P.M."/>
            <person name="de Vries R.P."/>
            <person name="Dyer P.S."/>
            <person name="Fillinger S."/>
            <person name="Fournier E."/>
            <person name="Gout L."/>
            <person name="Hahn M."/>
            <person name="Kohn L."/>
            <person name="Lapalu N."/>
            <person name="Plummer K.M."/>
            <person name="Pradier J.M."/>
            <person name="Quevillon E."/>
            <person name="Sharon A."/>
            <person name="Simon A."/>
            <person name="ten Have A."/>
            <person name="Tudzynski B."/>
            <person name="Tudzynski P."/>
            <person name="Wincker P."/>
            <person name="Andrew M."/>
            <person name="Anthouard V."/>
            <person name="Beever R.E."/>
            <person name="Beffa R."/>
            <person name="Benoit I."/>
            <person name="Bouzid O."/>
            <person name="Brault B."/>
            <person name="Chen Z."/>
            <person name="Choquer M."/>
            <person name="Collemare J."/>
            <person name="Cotton P."/>
            <person name="Danchin E.G."/>
            <person name="Da Silva C."/>
            <person name="Gautier A."/>
            <person name="Giraud C."/>
            <person name="Giraud T."/>
            <person name="Gonzalez C."/>
            <person name="Grossetete S."/>
            <person name="Guldener U."/>
            <person name="Henrissat B."/>
            <person name="Howlett B.J."/>
            <person name="Kodira C."/>
            <person name="Kretschmer M."/>
            <person name="Lappartient A."/>
            <person name="Leroch M."/>
            <person name="Levis C."/>
            <person name="Mauceli E."/>
            <person name="Neuveglise C."/>
            <person name="Oeser B."/>
            <person name="Pearson M."/>
            <person name="Poulain J."/>
            <person name="Poussereau N."/>
            <person name="Quesneville H."/>
            <person name="Rascle C."/>
            <person name="Schumacher J."/>
            <person name="Segurens B."/>
            <person name="Sexton A."/>
            <person name="Silva E."/>
            <person name="Sirven C."/>
            <person name="Soanes D.M."/>
            <person name="Talbot N.J."/>
            <person name="Templeton M."/>
            <person name="Yandava C."/>
            <person name="Yarden O."/>
            <person name="Zeng Q."/>
            <person name="Rollins J.A."/>
            <person name="Lebrun M.H."/>
            <person name="Dickman M."/>
        </authorList>
    </citation>
    <scope>NUCLEOTIDE SEQUENCE [LARGE SCALE GENOMIC DNA]</scope>
    <source>
        <strain evidence="3">ATCC 18683 / 1980 / Ss-1</strain>
    </source>
</reference>
<sequence>MSFVSPQDLSLRDSFSSAPNSAAYTTLTSPSTFDGSPAFGDDSPYISHGGLGDNNVVQGDPWFSLFPDVDNNEQPNAMNSPLAVEEELEVSEQLSREKG</sequence>
<keyword evidence="3" id="KW-1185">Reference proteome</keyword>
<protein>
    <submittedName>
        <fullName evidence="2">Uncharacterized protein</fullName>
    </submittedName>
</protein>
<dbReference type="RefSeq" id="XP_001586160.1">
    <property type="nucleotide sequence ID" value="XM_001586110.1"/>
</dbReference>
<gene>
    <name evidence="2" type="ORF">SS1G_12735</name>
</gene>
<proteinExistence type="predicted"/>
<dbReference type="AlphaFoldDB" id="A7F560"/>
<name>A7F560_SCLS1</name>
<organism evidence="2 3">
    <name type="scientific">Sclerotinia sclerotiorum (strain ATCC 18683 / 1980 / Ss-1)</name>
    <name type="common">White mold</name>
    <name type="synonym">Whetzelinia sclerotiorum</name>
    <dbReference type="NCBI Taxonomy" id="665079"/>
    <lineage>
        <taxon>Eukaryota</taxon>
        <taxon>Fungi</taxon>
        <taxon>Dikarya</taxon>
        <taxon>Ascomycota</taxon>
        <taxon>Pezizomycotina</taxon>
        <taxon>Leotiomycetes</taxon>
        <taxon>Helotiales</taxon>
        <taxon>Sclerotiniaceae</taxon>
        <taxon>Sclerotinia</taxon>
    </lineage>
</organism>
<evidence type="ECO:0000256" key="1">
    <source>
        <dbReference type="SAM" id="MobiDB-lite"/>
    </source>
</evidence>
<dbReference type="EMBL" id="CH476642">
    <property type="protein sequence ID" value="EDN97881.1"/>
    <property type="molecule type" value="Genomic_DNA"/>
</dbReference>
<evidence type="ECO:0000313" key="2">
    <source>
        <dbReference type="EMBL" id="EDN97881.1"/>
    </source>
</evidence>
<dbReference type="GeneID" id="5482380"/>
<feature type="compositionally biased region" description="Polar residues" evidence="1">
    <location>
        <begin position="1"/>
        <end position="34"/>
    </location>
</feature>
<feature type="region of interest" description="Disordered" evidence="1">
    <location>
        <begin position="73"/>
        <end position="99"/>
    </location>
</feature>
<dbReference type="STRING" id="665079.A7F560"/>
<evidence type="ECO:0000313" key="3">
    <source>
        <dbReference type="Proteomes" id="UP000001312"/>
    </source>
</evidence>